<proteinExistence type="predicted"/>
<feature type="domain" description="PLD phosphodiesterase" evidence="2">
    <location>
        <begin position="331"/>
        <end position="358"/>
    </location>
</feature>
<dbReference type="AlphaFoldDB" id="A0A1L3MEG8"/>
<reference evidence="4 6" key="2">
    <citation type="submission" date="2020-10" db="EMBL/GenBank/DDBJ databases">
        <title>Janibacter indicus TT2 genome sequence.</title>
        <authorList>
            <person name="Lee K."/>
            <person name="Ganzorig M."/>
        </authorList>
    </citation>
    <scope>NUCLEOTIDE SEQUENCE [LARGE SCALE GENOMIC DNA]</scope>
    <source>
        <strain evidence="4 6">TT2</strain>
    </source>
</reference>
<feature type="transmembrane region" description="Helical" evidence="1">
    <location>
        <begin position="21"/>
        <end position="40"/>
    </location>
</feature>
<dbReference type="KEGG" id="jte:ASJ30_02740"/>
<evidence type="ECO:0000259" key="2">
    <source>
        <dbReference type="PROSITE" id="PS50035"/>
    </source>
</evidence>
<dbReference type="RefSeq" id="WP_072623751.1">
    <property type="nucleotide sequence ID" value="NZ_CP013290.1"/>
</dbReference>
<keyword evidence="1" id="KW-1133">Transmembrane helix</keyword>
<dbReference type="GO" id="GO:0030572">
    <property type="term" value="F:phosphatidyltransferase activity"/>
    <property type="evidence" value="ECO:0007669"/>
    <property type="project" value="UniProtKB-ARBA"/>
</dbReference>
<dbReference type="GO" id="GO:0032049">
    <property type="term" value="P:cardiolipin biosynthetic process"/>
    <property type="evidence" value="ECO:0007669"/>
    <property type="project" value="UniProtKB-ARBA"/>
</dbReference>
<dbReference type="EMBL" id="CP062789">
    <property type="protein sequence ID" value="QOK23368.1"/>
    <property type="molecule type" value="Genomic_DNA"/>
</dbReference>
<dbReference type="EMBL" id="CP013290">
    <property type="protein sequence ID" value="APH00576.1"/>
    <property type="molecule type" value="Genomic_DNA"/>
</dbReference>
<keyword evidence="1" id="KW-0472">Membrane</keyword>
<evidence type="ECO:0000313" key="3">
    <source>
        <dbReference type="EMBL" id="APH00576.1"/>
    </source>
</evidence>
<dbReference type="SUPFAM" id="SSF56024">
    <property type="entry name" value="Phospholipase D/nuclease"/>
    <property type="match status" value="2"/>
</dbReference>
<dbReference type="Pfam" id="PF13091">
    <property type="entry name" value="PLDc_2"/>
    <property type="match status" value="2"/>
</dbReference>
<dbReference type="CDD" id="cd09159">
    <property type="entry name" value="PLDc_ybhO_like_2"/>
    <property type="match status" value="1"/>
</dbReference>
<dbReference type="PANTHER" id="PTHR21248">
    <property type="entry name" value="CARDIOLIPIN SYNTHASE"/>
    <property type="match status" value="1"/>
</dbReference>
<name>A0A1L3MEG8_9MICO</name>
<evidence type="ECO:0000313" key="4">
    <source>
        <dbReference type="EMBL" id="QOK23368.1"/>
    </source>
</evidence>
<feature type="domain" description="PLD phosphodiesterase" evidence="2">
    <location>
        <begin position="165"/>
        <end position="192"/>
    </location>
</feature>
<evidence type="ECO:0000313" key="6">
    <source>
        <dbReference type="Proteomes" id="UP000593998"/>
    </source>
</evidence>
<protein>
    <submittedName>
        <fullName evidence="3">Cardiolipin synthase B</fullName>
    </submittedName>
    <submittedName>
        <fullName evidence="4">Phosphatidylserine/phosphatidylglycerophosphate/ cardiolipin synthase family protein</fullName>
    </submittedName>
</protein>
<organism evidence="3 5">
    <name type="scientific">Janibacter indicus</name>
    <dbReference type="NCBI Taxonomy" id="857417"/>
    <lineage>
        <taxon>Bacteria</taxon>
        <taxon>Bacillati</taxon>
        <taxon>Actinomycetota</taxon>
        <taxon>Actinomycetes</taxon>
        <taxon>Micrococcales</taxon>
        <taxon>Intrasporangiaceae</taxon>
        <taxon>Janibacter</taxon>
    </lineage>
</organism>
<dbReference type="SMART" id="SM00155">
    <property type="entry name" value="PLDc"/>
    <property type="match status" value="2"/>
</dbReference>
<evidence type="ECO:0000313" key="5">
    <source>
        <dbReference type="Proteomes" id="UP000182938"/>
    </source>
</evidence>
<dbReference type="InterPro" id="IPR001736">
    <property type="entry name" value="PLipase_D/transphosphatidylase"/>
</dbReference>
<gene>
    <name evidence="3" type="ORF">ASJ30_02740</name>
    <name evidence="4" type="ORF">IGS73_02825</name>
</gene>
<dbReference type="PANTHER" id="PTHR21248:SF22">
    <property type="entry name" value="PHOSPHOLIPASE D"/>
    <property type="match status" value="1"/>
</dbReference>
<reference evidence="3 5" key="1">
    <citation type="submission" date="2015-11" db="EMBL/GenBank/DDBJ databases">
        <authorList>
            <person name="Zhang Y."/>
            <person name="Guo Z."/>
        </authorList>
    </citation>
    <scope>NUCLEOTIDE SEQUENCE [LARGE SCALE GENOMIC DNA]</scope>
    <source>
        <strain evidence="3 5">YFY001</strain>
    </source>
</reference>
<dbReference type="Gene3D" id="3.30.870.10">
    <property type="entry name" value="Endonuclease Chain A"/>
    <property type="match status" value="2"/>
</dbReference>
<sequence length="418" mass="48164">MNARSIRRRRRRLEVRRAVRRTAGAVVATQLLTVAGLLVFDSQRRKDRPDKEFPHQQGGPVPVPGGDVRIYTFGEHLFEEMLADIDAAQERIYFETYIWKDDAIGQRFRDALVAAHERGVRVFVVYDTFANLVVPRRFFQSLPEGIHVKRHPLVTGGVAFLSPRHWGRNHRKLLVVDETAAYLGGYNIGQDYANRWRDTHARYAGDMVVELENAFIDYWNIYDGSPALPQPRRRTWSRDMRIHRNLPADMVYPIRNMYLEAIDRASERVWLTTAYLIPDDAFIRSLVNAAERGVDVRVIVPHFSNHIVADWLSRTLYERLLRGGVRLLRFENAMVHAKTATIDGLWSTIGTANIDRLSLAGNYEMNMEILDADVAARMEEVFALDSGNCTELTLDEWTRRPLISRVTEGILSPWRPLL</sequence>
<dbReference type="InterPro" id="IPR025202">
    <property type="entry name" value="PLD-like_dom"/>
</dbReference>
<dbReference type="CDD" id="cd09110">
    <property type="entry name" value="PLDc_CLS_1"/>
    <property type="match status" value="1"/>
</dbReference>
<evidence type="ECO:0000256" key="1">
    <source>
        <dbReference type="SAM" id="Phobius"/>
    </source>
</evidence>
<dbReference type="PROSITE" id="PS50035">
    <property type="entry name" value="PLD"/>
    <property type="match status" value="2"/>
</dbReference>
<accession>A0A1L3MEG8</accession>
<keyword evidence="5" id="KW-1185">Reference proteome</keyword>
<dbReference type="Proteomes" id="UP000593998">
    <property type="component" value="Chromosome"/>
</dbReference>
<dbReference type="Proteomes" id="UP000182938">
    <property type="component" value="Chromosome"/>
</dbReference>
<keyword evidence="1" id="KW-0812">Transmembrane</keyword>